<dbReference type="PANTHER" id="PTHR37027:SF2">
    <property type="entry name" value="CHROMOSOME UNDETERMINED SCAFFOLD_148, WHOLE GENOME SHOTGUN SEQUENCE"/>
    <property type="match status" value="1"/>
</dbReference>
<dbReference type="EMBL" id="CP031043">
    <property type="protein sequence ID" value="QDZ23448.1"/>
    <property type="molecule type" value="Genomic_DNA"/>
</dbReference>
<organism evidence="3 4">
    <name type="scientific">Chloropicon primus</name>
    <dbReference type="NCBI Taxonomy" id="1764295"/>
    <lineage>
        <taxon>Eukaryota</taxon>
        <taxon>Viridiplantae</taxon>
        <taxon>Chlorophyta</taxon>
        <taxon>Chloropicophyceae</taxon>
        <taxon>Chloropicales</taxon>
        <taxon>Chloropicaceae</taxon>
        <taxon>Chloropicon</taxon>
    </lineage>
</organism>
<proteinExistence type="predicted"/>
<reference evidence="3 4" key="1">
    <citation type="submission" date="2018-07" db="EMBL/GenBank/DDBJ databases">
        <title>The complete nuclear genome of the prasinophyte Chloropicon primus (CCMP1205).</title>
        <authorList>
            <person name="Pombert J.-F."/>
            <person name="Otis C."/>
            <person name="Turmel M."/>
            <person name="Lemieux C."/>
        </authorList>
    </citation>
    <scope>NUCLEOTIDE SEQUENCE [LARGE SCALE GENOMIC DNA]</scope>
    <source>
        <strain evidence="3 4">CCMP1205</strain>
    </source>
</reference>
<accession>A0A5B8MRU8</accession>
<evidence type="ECO:0000313" key="4">
    <source>
        <dbReference type="Proteomes" id="UP000316726"/>
    </source>
</evidence>
<sequence>MMLRGGVEASASGSHNNLVEERKGKREEVLKTKIKQLEEKVTRYGEVSIERGNALRDEVKKLEEDLGTCKVKREVLAERKEKELQLVDDNSVADLNSERETRKESHRQLVRFIEEKAQILRASLVTERIAREESGDHGIHQVRQEILRLTDRVDQELVKVEQQEANVSRKLNDESERLQALIQNEREKRERMQNSMLQILEDLSVKHHLAIKNEKKEREATEELLLKVLESSLNTIERGF</sequence>
<name>A0A5B8MRU8_9CHLO</name>
<dbReference type="PANTHER" id="PTHR37027">
    <property type="entry name" value="KDE4"/>
    <property type="match status" value="1"/>
</dbReference>
<keyword evidence="1" id="KW-0175">Coiled coil</keyword>
<evidence type="ECO:0000256" key="1">
    <source>
        <dbReference type="SAM" id="Coils"/>
    </source>
</evidence>
<evidence type="ECO:0000256" key="2">
    <source>
        <dbReference type="SAM" id="MobiDB-lite"/>
    </source>
</evidence>
<protein>
    <submittedName>
        <fullName evidence="3">Uncharacterized protein</fullName>
    </submittedName>
</protein>
<dbReference type="OrthoDB" id="298686at2759"/>
<feature type="coiled-coil region" evidence="1">
    <location>
        <begin position="146"/>
        <end position="202"/>
    </location>
</feature>
<keyword evidence="4" id="KW-1185">Reference proteome</keyword>
<evidence type="ECO:0000313" key="3">
    <source>
        <dbReference type="EMBL" id="QDZ23448.1"/>
    </source>
</evidence>
<dbReference type="AlphaFoldDB" id="A0A5B8MRU8"/>
<feature type="region of interest" description="Disordered" evidence="2">
    <location>
        <begin position="1"/>
        <end position="25"/>
    </location>
</feature>
<dbReference type="Proteomes" id="UP000316726">
    <property type="component" value="Chromosome 10"/>
</dbReference>
<gene>
    <name evidence="3" type="ORF">A3770_10p59660</name>
</gene>
<dbReference type="InterPro" id="IPR038835">
    <property type="entry name" value="Giardin_beta-like"/>
</dbReference>